<dbReference type="Gene3D" id="3.90.550.10">
    <property type="entry name" value="Spore Coat Polysaccharide Biosynthesis Protein SpsA, Chain A"/>
    <property type="match status" value="1"/>
</dbReference>
<feature type="domain" description="GHMP kinase N-terminal" evidence="3">
    <location>
        <begin position="377"/>
        <end position="458"/>
    </location>
</feature>
<dbReference type="InterPro" id="IPR029044">
    <property type="entry name" value="Nucleotide-diphossugar_trans"/>
</dbReference>
<keyword evidence="1" id="KW-0547">Nucleotide-binding</keyword>
<dbReference type="InterPro" id="IPR005835">
    <property type="entry name" value="NTP_transferase_dom"/>
</dbReference>
<name>A0A7S1A936_NOCSC</name>
<keyword evidence="2" id="KW-0067">ATP-binding</keyword>
<sequence>MAWAESVRHTEGVVAVVLAAGFSRLEEDLEGLGGHLRGIPKALLPVAGKPMLDHWWEHISQNRAISEVFVVSNAVKYKHFERWATSRGIAMSHVVNTGATSRNHSRGVVSDVELGLKRAQTLLGDISHRDVMLLAGDTLFFQDFDLDRMLNCRTLKGGSLMLYYGRRDEDNPCDRGMCQVDRGSSRVLDFAEKPLVGQRGSDFQFVSPFFYILEPKVWQQISTFNSKASGKMSFGTFLEHAIGHLQMPFWGMRMPGAFFLIGASAGREEYQQLEALFANDARDEPHICVKAFARVGLMGNPSDGFCGKTVSVTVENFWASVELWGSDRLQLLPHPLHDPSDFSSLADLHFVGRREGYYGGTRLLMATCKRFQELCTSLGIALPRKNFTARYDTNIPRQVGLAGSSAIVVALFRALLQFYDLSTEHIPVEIQPSFVLSVEQELGIQAGLQDRVVQVYGGLVYMDFEAEHLQKHGYGVYEKMPAEVFAWMKTLPLFIAYEADPSDSGKIHSDVRARWDVKEKEVVEAMSHFADLAQRARDAITQFDQDQLADLMDDNFDTRRRIYGDACLGQRNLRMIEIIRKNGVAAKFPGSGGAVLGLCRQSEDQSSLLAGIRMDLESQGFVYCPIDLCD</sequence>
<dbReference type="SUPFAM" id="SSF53448">
    <property type="entry name" value="Nucleotide-diphospho-sugar transferases"/>
    <property type="match status" value="1"/>
</dbReference>
<dbReference type="InterPro" id="IPR053034">
    <property type="entry name" value="Glucuronokinase-like"/>
</dbReference>
<evidence type="ECO:0000313" key="5">
    <source>
        <dbReference type="EMBL" id="CAD8846637.1"/>
    </source>
</evidence>
<dbReference type="Pfam" id="PF00288">
    <property type="entry name" value="GHMP_kinases_N"/>
    <property type="match status" value="1"/>
</dbReference>
<dbReference type="InterPro" id="IPR006204">
    <property type="entry name" value="GHMP_kinase_N_dom"/>
</dbReference>
<feature type="domain" description="Nucleotidyl transferase" evidence="4">
    <location>
        <begin position="38"/>
        <end position="242"/>
    </location>
</feature>
<organism evidence="5">
    <name type="scientific">Noctiluca scintillans</name>
    <name type="common">Sea sparkle</name>
    <name type="synonym">Red tide dinoflagellate</name>
    <dbReference type="NCBI Taxonomy" id="2966"/>
    <lineage>
        <taxon>Eukaryota</taxon>
        <taxon>Sar</taxon>
        <taxon>Alveolata</taxon>
        <taxon>Dinophyceae</taxon>
        <taxon>Noctilucales</taxon>
        <taxon>Noctilucaceae</taxon>
        <taxon>Noctiluca</taxon>
    </lineage>
</organism>
<dbReference type="GO" id="GO:0005524">
    <property type="term" value="F:ATP binding"/>
    <property type="evidence" value="ECO:0007669"/>
    <property type="project" value="UniProtKB-KW"/>
</dbReference>
<accession>A0A7S1A936</accession>
<gene>
    <name evidence="5" type="ORF">NSCI0253_LOCUS20987</name>
</gene>
<evidence type="ECO:0000256" key="2">
    <source>
        <dbReference type="ARBA" id="ARBA00022840"/>
    </source>
</evidence>
<dbReference type="InterPro" id="IPR014721">
    <property type="entry name" value="Ribsml_uS5_D2-typ_fold_subgr"/>
</dbReference>
<dbReference type="InterPro" id="IPR020568">
    <property type="entry name" value="Ribosomal_Su5_D2-typ_SF"/>
</dbReference>
<dbReference type="AlphaFoldDB" id="A0A7S1A936"/>
<evidence type="ECO:0000259" key="4">
    <source>
        <dbReference type="Pfam" id="PF00483"/>
    </source>
</evidence>
<dbReference type="Gene3D" id="3.30.70.890">
    <property type="entry name" value="GHMP kinase, C-terminal domain"/>
    <property type="match status" value="1"/>
</dbReference>
<dbReference type="PANTHER" id="PTHR38710">
    <property type="entry name" value="WITH PUTATIVE URIDYL PYROPHOSPHORYLASE-RELATED"/>
    <property type="match status" value="1"/>
</dbReference>
<dbReference type="PRINTS" id="PR00959">
    <property type="entry name" value="MEVGALKINASE"/>
</dbReference>
<dbReference type="GO" id="GO:0047940">
    <property type="term" value="F:glucuronokinase activity"/>
    <property type="evidence" value="ECO:0007669"/>
    <property type="project" value="TreeGrafter"/>
</dbReference>
<dbReference type="SUPFAM" id="SSF55060">
    <property type="entry name" value="GHMP Kinase, C-terminal domain"/>
    <property type="match status" value="1"/>
</dbReference>
<reference evidence="5" key="1">
    <citation type="submission" date="2021-01" db="EMBL/GenBank/DDBJ databases">
        <authorList>
            <person name="Corre E."/>
            <person name="Pelletier E."/>
            <person name="Niang G."/>
            <person name="Scheremetjew M."/>
            <person name="Finn R."/>
            <person name="Kale V."/>
            <person name="Holt S."/>
            <person name="Cochrane G."/>
            <person name="Meng A."/>
            <person name="Brown T."/>
            <person name="Cohen L."/>
        </authorList>
    </citation>
    <scope>NUCLEOTIDE SEQUENCE</scope>
</reference>
<dbReference type="EMBL" id="HBFQ01029807">
    <property type="protein sequence ID" value="CAD8846637.1"/>
    <property type="molecule type" value="Transcribed_RNA"/>
</dbReference>
<dbReference type="SUPFAM" id="SSF54211">
    <property type="entry name" value="Ribosomal protein S5 domain 2-like"/>
    <property type="match status" value="1"/>
</dbReference>
<dbReference type="Gene3D" id="3.30.230.10">
    <property type="match status" value="1"/>
</dbReference>
<dbReference type="InterPro" id="IPR036554">
    <property type="entry name" value="GHMP_kinase_C_sf"/>
</dbReference>
<evidence type="ECO:0000259" key="3">
    <source>
        <dbReference type="Pfam" id="PF00288"/>
    </source>
</evidence>
<proteinExistence type="predicted"/>
<protein>
    <submittedName>
        <fullName evidence="5">Uncharacterized protein</fullName>
    </submittedName>
</protein>
<dbReference type="Pfam" id="PF00483">
    <property type="entry name" value="NTP_transferase"/>
    <property type="match status" value="1"/>
</dbReference>
<dbReference type="PANTHER" id="PTHR38710:SF1">
    <property type="entry name" value="WITH PUTATIVE URIDYL PYROPHOSPHORYLASE-RELATED"/>
    <property type="match status" value="1"/>
</dbReference>
<evidence type="ECO:0000256" key="1">
    <source>
        <dbReference type="ARBA" id="ARBA00022741"/>
    </source>
</evidence>